<dbReference type="GO" id="GO:0006420">
    <property type="term" value="P:arginyl-tRNA aminoacylation"/>
    <property type="evidence" value="ECO:0007669"/>
    <property type="project" value="UniProtKB-UniRule"/>
</dbReference>
<sequence>MDINKFVADIIKDQLTKAVQEALQELGIEATVVLEHPTEGTHGDYSTNVAMMGFKKVPGEWKSPMELAEEIVGTIKDKDTDKEGGELVDKIEVAAPGFINFWLTPNALLKELDHAQKAGDAYGAGKPDKTMVIDYSAPNIAKPFGIGHLRSTIIGQAIYNLYKFLGWKTIGDNHLGDWGTQFGTLLYQITTKKLDVNRLTIADLEGEYVEFNKMAVENPDLKEEARAWFKKLEDGDPESREIWEKLKEISLAEFNRIYKLLNVEIDYAYGESFYQNMFEQVIQGCVDKGIAMEDQGALIVDLSKNGMPPALIRKSDGASTYLTRDLATVKFRIEKWDPDAMVYETSSEQDLHFRQLFAIVELLGWSSSIQFLHVKHGLYLSPRGKKFSTRRGDTVHLEDVLKEAVERAGKLGKDKDTDTERGGELAKEVGIGAVKYFDLSHHPATNIVFEWEKMFALEGNSAPYLQYTYARTRSVSEKARGLKRDKDKDKKADRPLDSFNIPLNSEELAVLRHFYKFPVVIREAAENFSPNILANFLFELAQKYNSFYNKHRILSDNKTTAKSKAVDGRRESVVEFRLEITQVTGNILRTGLGLLGIQTPERM</sequence>
<dbReference type="Proteomes" id="UP000178659">
    <property type="component" value="Unassembled WGS sequence"/>
</dbReference>
<dbReference type="InterPro" id="IPR008909">
    <property type="entry name" value="DALR_anticod-bd"/>
</dbReference>
<feature type="short sequence motif" description="'HIGH' region" evidence="8">
    <location>
        <begin position="138"/>
        <end position="148"/>
    </location>
</feature>
<dbReference type="InterPro" id="IPR005148">
    <property type="entry name" value="Arg-tRNA-synth_N"/>
</dbReference>
<dbReference type="SUPFAM" id="SSF47323">
    <property type="entry name" value="Anticodon-binding domain of a subclass of class I aminoacyl-tRNA synthetases"/>
    <property type="match status" value="1"/>
</dbReference>
<protein>
    <recommendedName>
        <fullName evidence="8">Arginine--tRNA ligase</fullName>
        <ecNumber evidence="8">6.1.1.19</ecNumber>
    </recommendedName>
    <alternativeName>
        <fullName evidence="8">Arginyl-tRNA synthetase</fullName>
        <shortName evidence="8">ArgRS</shortName>
    </alternativeName>
</protein>
<dbReference type="EMBL" id="MHCC01000024">
    <property type="protein sequence ID" value="OGY12792.1"/>
    <property type="molecule type" value="Genomic_DNA"/>
</dbReference>
<dbReference type="Pfam" id="PF00750">
    <property type="entry name" value="tRNA-synt_1d"/>
    <property type="match status" value="1"/>
</dbReference>
<dbReference type="InterPro" id="IPR035684">
    <property type="entry name" value="ArgRS_core"/>
</dbReference>
<feature type="domain" description="Arginyl tRNA synthetase N-terminal" evidence="11">
    <location>
        <begin position="9"/>
        <end position="103"/>
    </location>
</feature>
<reference evidence="12 13" key="1">
    <citation type="journal article" date="2016" name="Nat. Commun.">
        <title>Thousands of microbial genomes shed light on interconnected biogeochemical processes in an aquifer system.</title>
        <authorList>
            <person name="Anantharaman K."/>
            <person name="Brown C.T."/>
            <person name="Hug L.A."/>
            <person name="Sharon I."/>
            <person name="Castelle C.J."/>
            <person name="Probst A.J."/>
            <person name="Thomas B.C."/>
            <person name="Singh A."/>
            <person name="Wilkins M.J."/>
            <person name="Karaoz U."/>
            <person name="Brodie E.L."/>
            <person name="Williams K.H."/>
            <person name="Hubbard S.S."/>
            <person name="Banfield J.F."/>
        </authorList>
    </citation>
    <scope>NUCLEOTIDE SEQUENCE [LARGE SCALE GENOMIC DNA]</scope>
</reference>
<evidence type="ECO:0000256" key="2">
    <source>
        <dbReference type="ARBA" id="ARBA00022598"/>
    </source>
</evidence>
<comment type="catalytic activity">
    <reaction evidence="7 8">
        <text>tRNA(Arg) + L-arginine + ATP = L-arginyl-tRNA(Arg) + AMP + diphosphate</text>
        <dbReference type="Rhea" id="RHEA:20301"/>
        <dbReference type="Rhea" id="RHEA-COMP:9658"/>
        <dbReference type="Rhea" id="RHEA-COMP:9673"/>
        <dbReference type="ChEBI" id="CHEBI:30616"/>
        <dbReference type="ChEBI" id="CHEBI:32682"/>
        <dbReference type="ChEBI" id="CHEBI:33019"/>
        <dbReference type="ChEBI" id="CHEBI:78442"/>
        <dbReference type="ChEBI" id="CHEBI:78513"/>
        <dbReference type="ChEBI" id="CHEBI:456215"/>
        <dbReference type="EC" id="6.1.1.19"/>
    </reaction>
</comment>
<dbReference type="HAMAP" id="MF_00123">
    <property type="entry name" value="Arg_tRNA_synth"/>
    <property type="match status" value="1"/>
</dbReference>
<feature type="domain" description="DALR anticodon binding" evidence="10">
    <location>
        <begin position="465"/>
        <end position="603"/>
    </location>
</feature>
<dbReference type="GO" id="GO:0004814">
    <property type="term" value="F:arginine-tRNA ligase activity"/>
    <property type="evidence" value="ECO:0007669"/>
    <property type="project" value="UniProtKB-UniRule"/>
</dbReference>
<evidence type="ECO:0000256" key="7">
    <source>
        <dbReference type="ARBA" id="ARBA00049339"/>
    </source>
</evidence>
<evidence type="ECO:0000256" key="5">
    <source>
        <dbReference type="ARBA" id="ARBA00022917"/>
    </source>
</evidence>
<keyword evidence="2 8" id="KW-0436">Ligase</keyword>
<dbReference type="SUPFAM" id="SSF55190">
    <property type="entry name" value="Arginyl-tRNA synthetase (ArgRS), N-terminal 'additional' domain"/>
    <property type="match status" value="1"/>
</dbReference>
<keyword evidence="5 8" id="KW-0648">Protein biosynthesis</keyword>
<dbReference type="InterPro" id="IPR001278">
    <property type="entry name" value="Arg-tRNA-ligase"/>
</dbReference>
<comment type="caution">
    <text evidence="12">The sequence shown here is derived from an EMBL/GenBank/DDBJ whole genome shotgun (WGS) entry which is preliminary data.</text>
</comment>
<proteinExistence type="inferred from homology"/>
<dbReference type="NCBIfam" id="TIGR00456">
    <property type="entry name" value="argS"/>
    <property type="match status" value="1"/>
</dbReference>
<dbReference type="SUPFAM" id="SSF52374">
    <property type="entry name" value="Nucleotidylyl transferase"/>
    <property type="match status" value="1"/>
</dbReference>
<comment type="subcellular location">
    <subcellularLocation>
        <location evidence="8">Cytoplasm</location>
    </subcellularLocation>
</comment>
<dbReference type="PRINTS" id="PR01038">
    <property type="entry name" value="TRNASYNTHARG"/>
</dbReference>
<dbReference type="Gene3D" id="1.10.730.10">
    <property type="entry name" value="Isoleucyl-tRNA Synthetase, Domain 1"/>
    <property type="match status" value="1"/>
</dbReference>
<keyword evidence="4 8" id="KW-0067">ATP-binding</keyword>
<dbReference type="InterPro" id="IPR036695">
    <property type="entry name" value="Arg-tRNA-synth_N_sf"/>
</dbReference>
<evidence type="ECO:0000256" key="3">
    <source>
        <dbReference type="ARBA" id="ARBA00022741"/>
    </source>
</evidence>
<dbReference type="Gene3D" id="3.40.50.620">
    <property type="entry name" value="HUPs"/>
    <property type="match status" value="1"/>
</dbReference>
<dbReference type="PANTHER" id="PTHR11956">
    <property type="entry name" value="ARGINYL-TRNA SYNTHETASE"/>
    <property type="match status" value="1"/>
</dbReference>
<dbReference type="CDD" id="cd00671">
    <property type="entry name" value="ArgRS_core"/>
    <property type="match status" value="1"/>
</dbReference>
<keyword evidence="6 8" id="KW-0030">Aminoacyl-tRNA synthetase</keyword>
<evidence type="ECO:0000313" key="12">
    <source>
        <dbReference type="EMBL" id="OGY12792.1"/>
    </source>
</evidence>
<dbReference type="AlphaFoldDB" id="A0A1G1VC05"/>
<evidence type="ECO:0000256" key="9">
    <source>
        <dbReference type="RuleBase" id="RU363038"/>
    </source>
</evidence>
<keyword evidence="8" id="KW-0963">Cytoplasm</keyword>
<dbReference type="Gene3D" id="3.30.1360.70">
    <property type="entry name" value="Arginyl tRNA synthetase N-terminal domain"/>
    <property type="match status" value="1"/>
</dbReference>
<dbReference type="Pfam" id="PF05746">
    <property type="entry name" value="DALR_1"/>
    <property type="match status" value="1"/>
</dbReference>
<keyword evidence="3 8" id="KW-0547">Nucleotide-binding</keyword>
<name>A0A1G1VC05_9BACT</name>
<dbReference type="GO" id="GO:0005737">
    <property type="term" value="C:cytoplasm"/>
    <property type="evidence" value="ECO:0007669"/>
    <property type="project" value="UniProtKB-SubCell"/>
</dbReference>
<evidence type="ECO:0000256" key="8">
    <source>
        <dbReference type="HAMAP-Rule" id="MF_00123"/>
    </source>
</evidence>
<dbReference type="FunFam" id="3.40.50.620:FF:000116">
    <property type="entry name" value="Arginine--tRNA ligase"/>
    <property type="match status" value="1"/>
</dbReference>
<dbReference type="EC" id="6.1.1.19" evidence="8"/>
<accession>A0A1G1VC05</accession>
<evidence type="ECO:0000256" key="4">
    <source>
        <dbReference type="ARBA" id="ARBA00022840"/>
    </source>
</evidence>
<dbReference type="PANTHER" id="PTHR11956:SF5">
    <property type="entry name" value="ARGININE--TRNA LIGASE, CYTOPLASMIC"/>
    <property type="match status" value="1"/>
</dbReference>
<dbReference type="InterPro" id="IPR009080">
    <property type="entry name" value="tRNAsynth_Ia_anticodon-bd"/>
</dbReference>
<dbReference type="SMART" id="SM01016">
    <property type="entry name" value="Arg_tRNA_synt_N"/>
    <property type="match status" value="1"/>
</dbReference>
<dbReference type="SMART" id="SM00836">
    <property type="entry name" value="DALR_1"/>
    <property type="match status" value="1"/>
</dbReference>
<dbReference type="GO" id="GO:0005524">
    <property type="term" value="F:ATP binding"/>
    <property type="evidence" value="ECO:0007669"/>
    <property type="project" value="UniProtKB-UniRule"/>
</dbReference>
<evidence type="ECO:0000256" key="6">
    <source>
        <dbReference type="ARBA" id="ARBA00023146"/>
    </source>
</evidence>
<evidence type="ECO:0000259" key="10">
    <source>
        <dbReference type="SMART" id="SM00836"/>
    </source>
</evidence>
<dbReference type="Pfam" id="PF03485">
    <property type="entry name" value="Arg_tRNA_synt_N"/>
    <property type="match status" value="1"/>
</dbReference>
<organism evidence="12 13">
    <name type="scientific">Candidatus Blackburnbacteria bacterium RIFCSPLOWO2_01_FULL_40_20</name>
    <dbReference type="NCBI Taxonomy" id="1797519"/>
    <lineage>
        <taxon>Bacteria</taxon>
        <taxon>Candidatus Blackburniibacteriota</taxon>
    </lineage>
</organism>
<evidence type="ECO:0000259" key="11">
    <source>
        <dbReference type="SMART" id="SM01016"/>
    </source>
</evidence>
<comment type="subunit">
    <text evidence="8">Monomer.</text>
</comment>
<dbReference type="InterPro" id="IPR014729">
    <property type="entry name" value="Rossmann-like_a/b/a_fold"/>
</dbReference>
<evidence type="ECO:0000313" key="13">
    <source>
        <dbReference type="Proteomes" id="UP000178659"/>
    </source>
</evidence>
<comment type="similarity">
    <text evidence="1 8 9">Belongs to the class-I aminoacyl-tRNA synthetase family.</text>
</comment>
<evidence type="ECO:0000256" key="1">
    <source>
        <dbReference type="ARBA" id="ARBA00005594"/>
    </source>
</evidence>
<gene>
    <name evidence="8" type="primary">argS</name>
    <name evidence="12" type="ORF">A3A77_02860</name>
</gene>